<comment type="caution">
    <text evidence="1">The sequence shown here is derived from an EMBL/GenBank/DDBJ whole genome shotgun (WGS) entry which is preliminary data.</text>
</comment>
<evidence type="ECO:0000313" key="2">
    <source>
        <dbReference type="Proteomes" id="UP001140949"/>
    </source>
</evidence>
<organism evidence="1 2">
    <name type="scientific">Iris pallida</name>
    <name type="common">Sweet iris</name>
    <dbReference type="NCBI Taxonomy" id="29817"/>
    <lineage>
        <taxon>Eukaryota</taxon>
        <taxon>Viridiplantae</taxon>
        <taxon>Streptophyta</taxon>
        <taxon>Embryophyta</taxon>
        <taxon>Tracheophyta</taxon>
        <taxon>Spermatophyta</taxon>
        <taxon>Magnoliopsida</taxon>
        <taxon>Liliopsida</taxon>
        <taxon>Asparagales</taxon>
        <taxon>Iridaceae</taxon>
        <taxon>Iridoideae</taxon>
        <taxon>Irideae</taxon>
        <taxon>Iris</taxon>
    </lineage>
</organism>
<protein>
    <submittedName>
        <fullName evidence="1">Uncharacterized protein</fullName>
    </submittedName>
</protein>
<dbReference type="AlphaFoldDB" id="A0AAX6GLM2"/>
<keyword evidence="2" id="KW-1185">Reference proteome</keyword>
<dbReference type="Proteomes" id="UP001140949">
    <property type="component" value="Unassembled WGS sequence"/>
</dbReference>
<reference evidence="1" key="1">
    <citation type="journal article" date="2023" name="GigaByte">
        <title>Genome assembly of the bearded iris, Iris pallida Lam.</title>
        <authorList>
            <person name="Bruccoleri R.E."/>
            <person name="Oakeley E.J."/>
            <person name="Faust A.M.E."/>
            <person name="Altorfer M."/>
            <person name="Dessus-Babus S."/>
            <person name="Burckhardt D."/>
            <person name="Oertli M."/>
            <person name="Naumann U."/>
            <person name="Petersen F."/>
            <person name="Wong J."/>
        </authorList>
    </citation>
    <scope>NUCLEOTIDE SEQUENCE</scope>
    <source>
        <strain evidence="1">GSM-AAB239-AS_SAM_17_03QT</strain>
    </source>
</reference>
<gene>
    <name evidence="1" type="ORF">M6B38_356980</name>
</gene>
<name>A0AAX6GLM2_IRIPA</name>
<dbReference type="EMBL" id="JANAVB010018200">
    <property type="protein sequence ID" value="KAJ6829636.1"/>
    <property type="molecule type" value="Genomic_DNA"/>
</dbReference>
<sequence>MAWDRWPGSGEGGGGWAYVRVLDNIGSASGCDACIVEWSWRRRSSDRGRRLIGDGELEAVMVVEGACHGGKETLVRHCRRGSAVGGRDKGCQATTDMD</sequence>
<proteinExistence type="predicted"/>
<reference evidence="1" key="2">
    <citation type="submission" date="2023-04" db="EMBL/GenBank/DDBJ databases">
        <authorList>
            <person name="Bruccoleri R.E."/>
            <person name="Oakeley E.J."/>
            <person name="Faust A.-M."/>
            <person name="Dessus-Babus S."/>
            <person name="Altorfer M."/>
            <person name="Burckhardt D."/>
            <person name="Oertli M."/>
            <person name="Naumann U."/>
            <person name="Petersen F."/>
            <person name="Wong J."/>
        </authorList>
    </citation>
    <scope>NUCLEOTIDE SEQUENCE</scope>
    <source>
        <strain evidence="1">GSM-AAB239-AS_SAM_17_03QT</strain>
        <tissue evidence="1">Leaf</tissue>
    </source>
</reference>
<evidence type="ECO:0000313" key="1">
    <source>
        <dbReference type="EMBL" id="KAJ6829636.1"/>
    </source>
</evidence>
<accession>A0AAX6GLM2</accession>